<dbReference type="Gene3D" id="3.40.50.12350">
    <property type="match status" value="1"/>
</dbReference>
<keyword evidence="3 6" id="KW-0460">Magnesium</keyword>
<evidence type="ECO:0000256" key="7">
    <source>
        <dbReference type="RuleBase" id="RU362036"/>
    </source>
</evidence>
<keyword evidence="2 7" id="KW-0378">Hydrolase</keyword>
<accession>A0AA36CZG8</accession>
<keyword evidence="6 7" id="KW-0479">Metal-binding</keyword>
<evidence type="ECO:0000313" key="10">
    <source>
        <dbReference type="Proteomes" id="UP001177023"/>
    </source>
</evidence>
<keyword evidence="7" id="KW-0805">Transcription regulation</keyword>
<proteinExistence type="inferred from homology"/>
<evidence type="ECO:0000256" key="3">
    <source>
        <dbReference type="ARBA" id="ARBA00022842"/>
    </source>
</evidence>
<keyword evidence="10" id="KW-1185">Reference proteome</keyword>
<gene>
    <name evidence="9" type="ORF">MSPICULIGERA_LOCUS16502</name>
</gene>
<keyword evidence="7" id="KW-0804">Transcription</keyword>
<dbReference type="PANTHER" id="PTHR10190">
    <property type="entry name" value="EYES ABSENT"/>
    <property type="match status" value="1"/>
</dbReference>
<dbReference type="AlphaFoldDB" id="A0AA36CZG8"/>
<evidence type="ECO:0000256" key="1">
    <source>
        <dbReference type="ARBA" id="ARBA00010501"/>
    </source>
</evidence>
<dbReference type="GO" id="GO:0005634">
    <property type="term" value="C:nucleus"/>
    <property type="evidence" value="ECO:0007669"/>
    <property type="project" value="TreeGrafter"/>
</dbReference>
<keyword evidence="4 7" id="KW-0904">Protein phosphatase</keyword>
<dbReference type="GO" id="GO:0030154">
    <property type="term" value="P:cell differentiation"/>
    <property type="evidence" value="ECO:0007669"/>
    <property type="project" value="TreeGrafter"/>
</dbReference>
<feature type="compositionally biased region" description="Basic residues" evidence="8">
    <location>
        <begin position="137"/>
        <end position="146"/>
    </location>
</feature>
<evidence type="ECO:0000256" key="2">
    <source>
        <dbReference type="ARBA" id="ARBA00022801"/>
    </source>
</evidence>
<feature type="non-terminal residue" evidence="9">
    <location>
        <position position="1"/>
    </location>
</feature>
<evidence type="ECO:0000256" key="4">
    <source>
        <dbReference type="ARBA" id="ARBA00022912"/>
    </source>
</evidence>
<evidence type="ECO:0000256" key="8">
    <source>
        <dbReference type="SAM" id="MobiDB-lite"/>
    </source>
</evidence>
<evidence type="ECO:0000256" key="5">
    <source>
        <dbReference type="ARBA" id="ARBA00051722"/>
    </source>
</evidence>
<dbReference type="Proteomes" id="UP001177023">
    <property type="component" value="Unassembled WGS sequence"/>
</dbReference>
<comment type="caution">
    <text evidence="9">The sequence shown here is derived from an EMBL/GenBank/DDBJ whole genome shotgun (WGS) entry which is preliminary data.</text>
</comment>
<name>A0AA36CZG8_9BILA</name>
<dbReference type="GO" id="GO:0046872">
    <property type="term" value="F:metal ion binding"/>
    <property type="evidence" value="ECO:0007669"/>
    <property type="project" value="UniProtKB-KW"/>
</dbReference>
<feature type="binding site" evidence="6">
    <location>
        <position position="163"/>
    </location>
    <ligand>
        <name>Mg(2+)</name>
        <dbReference type="ChEBI" id="CHEBI:18420"/>
    </ligand>
</feature>
<organism evidence="9 10">
    <name type="scientific">Mesorhabditis spiculigera</name>
    <dbReference type="NCBI Taxonomy" id="96644"/>
    <lineage>
        <taxon>Eukaryota</taxon>
        <taxon>Metazoa</taxon>
        <taxon>Ecdysozoa</taxon>
        <taxon>Nematoda</taxon>
        <taxon>Chromadorea</taxon>
        <taxon>Rhabditida</taxon>
        <taxon>Rhabditina</taxon>
        <taxon>Rhabditomorpha</taxon>
        <taxon>Rhabditoidea</taxon>
        <taxon>Rhabditidae</taxon>
        <taxon>Mesorhabditinae</taxon>
        <taxon>Mesorhabditis</taxon>
    </lineage>
</organism>
<reference evidence="9" key="1">
    <citation type="submission" date="2023-06" db="EMBL/GenBank/DDBJ databases">
        <authorList>
            <person name="Delattre M."/>
        </authorList>
    </citation>
    <scope>NUCLEOTIDE SEQUENCE</scope>
    <source>
        <strain evidence="9">AF72</strain>
    </source>
</reference>
<dbReference type="InterPro" id="IPR028472">
    <property type="entry name" value="EYA"/>
</dbReference>
<protein>
    <recommendedName>
        <fullName evidence="7">Eyes absent homolog</fullName>
        <ecNumber evidence="7">3.1.3.48</ecNumber>
    </recommendedName>
</protein>
<sequence>MAALPSTIDRTAITDMAAAYGQPCYGSSYTANPYGVYGNSYYQQVASGLASASARMPYLGASAASAYAYGTTPYSTAAAANFDYTTAYNAQYYNQAVRNGYYSGLAGATTGYQPTTTGTEVSPELPAFTLRPEPKKGKSSSKKKKGGCGSGSEGQFARVFIWDLSDISVYTGKALADVGHKVGFGFTASFSKLKLLVQQISLLSFPPDQNEDNELCNIEDAAIDEQEPPASEGCLPEGRSGADAMRRLAHRYIALKQTYTQHADNPEVLYDSLGSALKKEEVAECARQMDSVMDGRHTAAARCINLVAQRSAASPSTEKYGNVFLCSEGLVNGVVQSLLSGFAPSVPIENIYSALKTGKESVLERISARYGKKCSFVVVTANRETTQLARKENMAVWPISACGDLDKLYTAQSTFLLGRPR</sequence>
<evidence type="ECO:0000313" key="9">
    <source>
        <dbReference type="EMBL" id="CAJ0578242.1"/>
    </source>
</evidence>
<dbReference type="GO" id="GO:2001240">
    <property type="term" value="P:negative regulation of extrinsic apoptotic signaling pathway in absence of ligand"/>
    <property type="evidence" value="ECO:0007669"/>
    <property type="project" value="TreeGrafter"/>
</dbReference>
<comment type="catalytic activity">
    <reaction evidence="5 7">
        <text>O-phospho-L-tyrosyl-[protein] + H2O = L-tyrosyl-[protein] + phosphate</text>
        <dbReference type="Rhea" id="RHEA:10684"/>
        <dbReference type="Rhea" id="RHEA-COMP:10136"/>
        <dbReference type="Rhea" id="RHEA-COMP:20101"/>
        <dbReference type="ChEBI" id="CHEBI:15377"/>
        <dbReference type="ChEBI" id="CHEBI:43474"/>
        <dbReference type="ChEBI" id="CHEBI:46858"/>
        <dbReference type="ChEBI" id="CHEBI:61978"/>
        <dbReference type="EC" id="3.1.3.48"/>
    </reaction>
</comment>
<dbReference type="PANTHER" id="PTHR10190:SF16">
    <property type="entry name" value="DEVELOPMENTAL PROTEIN EYES ABSENT"/>
    <property type="match status" value="1"/>
</dbReference>
<comment type="cofactor">
    <cofactor evidence="6 7">
        <name>Mg(2+)</name>
        <dbReference type="ChEBI" id="CHEBI:18420"/>
    </cofactor>
    <text evidence="6 7">Binds 1 Mg(2+) ion per subunit.</text>
</comment>
<comment type="similarity">
    <text evidence="1 7">Belongs to the HAD-like hydrolase superfamily. EYA family.</text>
</comment>
<dbReference type="InterPro" id="IPR038102">
    <property type="entry name" value="EYA_dom_sf"/>
</dbReference>
<dbReference type="GO" id="GO:0045739">
    <property type="term" value="P:positive regulation of DNA repair"/>
    <property type="evidence" value="ECO:0007669"/>
    <property type="project" value="TreeGrafter"/>
</dbReference>
<dbReference type="GO" id="GO:0004725">
    <property type="term" value="F:protein tyrosine phosphatase activity"/>
    <property type="evidence" value="ECO:0007669"/>
    <property type="project" value="UniProtKB-EC"/>
</dbReference>
<dbReference type="EMBL" id="CATQJA010002653">
    <property type="protein sequence ID" value="CAJ0578242.1"/>
    <property type="molecule type" value="Genomic_DNA"/>
</dbReference>
<dbReference type="EC" id="3.1.3.48" evidence="7"/>
<feature type="region of interest" description="Disordered" evidence="8">
    <location>
        <begin position="115"/>
        <end position="152"/>
    </location>
</feature>
<evidence type="ECO:0000256" key="6">
    <source>
        <dbReference type="PIRSR" id="PIRSR628472-2"/>
    </source>
</evidence>